<protein>
    <submittedName>
        <fullName evidence="9">AI-2E family transporter</fullName>
    </submittedName>
</protein>
<evidence type="ECO:0000256" key="2">
    <source>
        <dbReference type="ARBA" id="ARBA00009773"/>
    </source>
</evidence>
<evidence type="ECO:0000256" key="3">
    <source>
        <dbReference type="ARBA" id="ARBA00022448"/>
    </source>
</evidence>
<evidence type="ECO:0000256" key="1">
    <source>
        <dbReference type="ARBA" id="ARBA00004651"/>
    </source>
</evidence>
<dbReference type="PANTHER" id="PTHR21716">
    <property type="entry name" value="TRANSMEMBRANE PROTEIN"/>
    <property type="match status" value="1"/>
</dbReference>
<dbReference type="EMBL" id="BAAACF010000012">
    <property type="protein sequence ID" value="GAA0730534.1"/>
    <property type="molecule type" value="Genomic_DNA"/>
</dbReference>
<evidence type="ECO:0000256" key="4">
    <source>
        <dbReference type="ARBA" id="ARBA00022475"/>
    </source>
</evidence>
<dbReference type="Pfam" id="PF01594">
    <property type="entry name" value="AI-2E_transport"/>
    <property type="match status" value="1"/>
</dbReference>
<keyword evidence="3" id="KW-0813">Transport</keyword>
<keyword evidence="7 8" id="KW-0472">Membrane</keyword>
<dbReference type="RefSeq" id="WP_343771322.1">
    <property type="nucleotide sequence ID" value="NZ_BAAACF010000012.1"/>
</dbReference>
<sequence>MKINWNDKYNTIAAYSFIVAVSVIMFYLAISQVSIFTDKLDSLLVLMNPFIIGFAIAYVINFLVKFYEKNFLKLEFIRNLNKKAQKALIILLSYITTFLIISIIIKFLLPEVLKSIIGLVNDIPFYITNTNKLINETISSLSIEKQYLQIIIENFNNVIDHATRFITNLIPALAGFIGRTISSIWNVILGFIISIYLLKDKENLCALSKKITFGIFKETTANEIVSLVSRSNHTFGKFLIGKIIDSIIIGILTFLVLAIFKMPYTVLISVTVGITNIIPFFGPFIGAIPSFIIILFVSPIKALWFLIIILVIQQIDGNIIGPKILGDSVGVSAFWILFSILVFGKLMGVLGMVIGVPLFAISYSIVKGIIENRLRKKGLKVETKDYI</sequence>
<proteinExistence type="inferred from homology"/>
<reference evidence="10" key="1">
    <citation type="journal article" date="2019" name="Int. J. Syst. Evol. Microbiol.">
        <title>The Global Catalogue of Microorganisms (GCM) 10K type strain sequencing project: providing services to taxonomists for standard genome sequencing and annotation.</title>
        <authorList>
            <consortium name="The Broad Institute Genomics Platform"/>
            <consortium name="The Broad Institute Genome Sequencing Center for Infectious Disease"/>
            <person name="Wu L."/>
            <person name="Ma J."/>
        </authorList>
    </citation>
    <scope>NUCLEOTIDE SEQUENCE [LARGE SCALE GENOMIC DNA]</scope>
    <source>
        <strain evidence="10">JCM 1405</strain>
    </source>
</reference>
<organism evidence="9 10">
    <name type="scientific">Clostridium malenominatum</name>
    <dbReference type="NCBI Taxonomy" id="1539"/>
    <lineage>
        <taxon>Bacteria</taxon>
        <taxon>Bacillati</taxon>
        <taxon>Bacillota</taxon>
        <taxon>Clostridia</taxon>
        <taxon>Eubacteriales</taxon>
        <taxon>Clostridiaceae</taxon>
        <taxon>Clostridium</taxon>
    </lineage>
</organism>
<feature type="transmembrane region" description="Helical" evidence="8">
    <location>
        <begin position="12"/>
        <end position="30"/>
    </location>
</feature>
<dbReference type="InterPro" id="IPR002549">
    <property type="entry name" value="AI-2E-like"/>
</dbReference>
<evidence type="ECO:0000256" key="6">
    <source>
        <dbReference type="ARBA" id="ARBA00022989"/>
    </source>
</evidence>
<keyword evidence="10" id="KW-1185">Reference proteome</keyword>
<feature type="transmembrane region" description="Helical" evidence="8">
    <location>
        <begin position="280"/>
        <end position="312"/>
    </location>
</feature>
<feature type="transmembrane region" description="Helical" evidence="8">
    <location>
        <begin position="176"/>
        <end position="198"/>
    </location>
</feature>
<comment type="similarity">
    <text evidence="2">Belongs to the autoinducer-2 exporter (AI-2E) (TC 2.A.86) family.</text>
</comment>
<keyword evidence="6 8" id="KW-1133">Transmembrane helix</keyword>
<comment type="subcellular location">
    <subcellularLocation>
        <location evidence="1">Cell membrane</location>
        <topology evidence="1">Multi-pass membrane protein</topology>
    </subcellularLocation>
</comment>
<evidence type="ECO:0000256" key="5">
    <source>
        <dbReference type="ARBA" id="ARBA00022692"/>
    </source>
</evidence>
<feature type="transmembrane region" description="Helical" evidence="8">
    <location>
        <begin position="88"/>
        <end position="109"/>
    </location>
</feature>
<dbReference type="Proteomes" id="UP001500339">
    <property type="component" value="Unassembled WGS sequence"/>
</dbReference>
<keyword evidence="5 8" id="KW-0812">Transmembrane</keyword>
<feature type="transmembrane region" description="Helical" evidence="8">
    <location>
        <begin position="349"/>
        <end position="370"/>
    </location>
</feature>
<dbReference type="PANTHER" id="PTHR21716:SF53">
    <property type="entry name" value="PERMEASE PERM-RELATED"/>
    <property type="match status" value="1"/>
</dbReference>
<name>A0ABP3UHV3_9CLOT</name>
<feature type="transmembrane region" description="Helical" evidence="8">
    <location>
        <begin position="239"/>
        <end position="260"/>
    </location>
</feature>
<evidence type="ECO:0000256" key="7">
    <source>
        <dbReference type="ARBA" id="ARBA00023136"/>
    </source>
</evidence>
<keyword evidence="4" id="KW-1003">Cell membrane</keyword>
<evidence type="ECO:0000313" key="10">
    <source>
        <dbReference type="Proteomes" id="UP001500339"/>
    </source>
</evidence>
<feature type="transmembrane region" description="Helical" evidence="8">
    <location>
        <begin position="50"/>
        <end position="67"/>
    </location>
</feature>
<evidence type="ECO:0000313" key="9">
    <source>
        <dbReference type="EMBL" id="GAA0730534.1"/>
    </source>
</evidence>
<evidence type="ECO:0000256" key="8">
    <source>
        <dbReference type="SAM" id="Phobius"/>
    </source>
</evidence>
<accession>A0ABP3UHV3</accession>
<comment type="caution">
    <text evidence="9">The sequence shown here is derived from an EMBL/GenBank/DDBJ whole genome shotgun (WGS) entry which is preliminary data.</text>
</comment>
<gene>
    <name evidence="9" type="ORF">GCM10008905_31960</name>
</gene>